<dbReference type="PANTHER" id="PTHR44103:SF1">
    <property type="entry name" value="PROPROTEIN CONVERTASE P"/>
    <property type="match status" value="1"/>
</dbReference>
<dbReference type="Pfam" id="PF13517">
    <property type="entry name" value="FG-GAP_3"/>
    <property type="match status" value="2"/>
</dbReference>
<proteinExistence type="predicted"/>
<evidence type="ECO:0000256" key="1">
    <source>
        <dbReference type="ARBA" id="ARBA00022729"/>
    </source>
</evidence>
<feature type="signal peptide" evidence="2">
    <location>
        <begin position="1"/>
        <end position="21"/>
    </location>
</feature>
<reference evidence="4" key="1">
    <citation type="submission" date="2019-10" db="EMBL/GenBank/DDBJ databases">
        <title>Lacipirellula parvula gen. nov., sp. nov., representing a lineage of planctomycetes widespread in freshwater anoxic habitats, and description of the family Lacipirellulaceae.</title>
        <authorList>
            <person name="Dedysh S.N."/>
            <person name="Kulichevskaya I.S."/>
            <person name="Beletsky A.V."/>
            <person name="Rakitin A.L."/>
            <person name="Mardanov A.V."/>
            <person name="Ivanova A.A."/>
            <person name="Saltykova V.X."/>
            <person name="Rijpstra W.I.C."/>
            <person name="Sinninghe Damste J.S."/>
            <person name="Ravin N.V."/>
        </authorList>
    </citation>
    <scope>NUCLEOTIDE SEQUENCE [LARGE SCALE GENOMIC DNA]</scope>
    <source>
        <strain evidence="4">PX69</strain>
    </source>
</reference>
<keyword evidence="4" id="KW-1185">Reference proteome</keyword>
<gene>
    <name evidence="3" type="ORF">PLANPX_0767</name>
</gene>
<evidence type="ECO:0000256" key="2">
    <source>
        <dbReference type="SAM" id="SignalP"/>
    </source>
</evidence>
<dbReference type="RefSeq" id="WP_152097346.1">
    <property type="nucleotide sequence ID" value="NZ_AP021861.1"/>
</dbReference>
<dbReference type="Gene3D" id="2.130.10.130">
    <property type="entry name" value="Integrin alpha, N-terminal"/>
    <property type="match status" value="2"/>
</dbReference>
<dbReference type="SUPFAM" id="SSF69318">
    <property type="entry name" value="Integrin alpha N-terminal domain"/>
    <property type="match status" value="2"/>
</dbReference>
<evidence type="ECO:0008006" key="5">
    <source>
        <dbReference type="Google" id="ProtNLM"/>
    </source>
</evidence>
<dbReference type="AlphaFoldDB" id="A0A5K7X452"/>
<dbReference type="Proteomes" id="UP000326837">
    <property type="component" value="Chromosome"/>
</dbReference>
<dbReference type="KEGG" id="lpav:PLANPX_0767"/>
<accession>A0A5K7X452</accession>
<dbReference type="InterPro" id="IPR013517">
    <property type="entry name" value="FG-GAP"/>
</dbReference>
<sequence>MRRTVLLVVSALLAAAHFAEAPVLAGEGLQRLQYGAGAPAVDLGVGLWAWPMAFDWDGDGDLDLVVSCPDVPFNGTYLFENPGGDAKLPVFKPPVRVGPGFHDIQASDVEGETRLLVPGHELIDFRKNQLSQQKRIHPLDNIHPVKVRGNQWRFVDYDGDGVRDLIVGVGDWSEYGWDNAFNAAGEWTNGPLHGYVYLLRNGGTNEQPQYAKPEKLAAGGAVIDVYGAPTLNFGDFDGDGDLDLLCGEFMDGFNYFENIGTRTAPEYAAGRRLMHDGRPLAMDLQMIIPAAVDWDRDGDLDLVVGDEDGRVALVEHTGQVVDGLPQFLPPVYFQQEADAVKFGALVTPVSFDWDGDGDEDLLCGNTAGHIGFIENLDGGNPPRWAPPVLLQAGGKPFRIQAGANGSIQGPCEAKWGYTTFSVADWDSDGLADIVLNSILGRVEWLRNIGTRTEPRLAAAEPVDVAWELAESQAPPKPAWTWWTPGKTELAPEWRTTPVAVDWTGDGLCDLVMLDHEGYLALFERFRDGDRLRLKPGRRAFRIEGDAAFDGNHNRIGTDATGLRLNALPAGKSGRRKLCVVDWNNDGRLDLIVNSINANVLLNVGEADGVTTFRNLGPVDKLRLAGHDTSPTTVDWDGDGVRELLLGAEDGHFYYLEQRPPQLSP</sequence>
<dbReference type="EMBL" id="AP021861">
    <property type="protein sequence ID" value="BBO31155.1"/>
    <property type="molecule type" value="Genomic_DNA"/>
</dbReference>
<dbReference type="InterPro" id="IPR028994">
    <property type="entry name" value="Integrin_alpha_N"/>
</dbReference>
<evidence type="ECO:0000313" key="3">
    <source>
        <dbReference type="EMBL" id="BBO31155.1"/>
    </source>
</evidence>
<protein>
    <recommendedName>
        <fullName evidence="5">FG-GAP repeat protein</fullName>
    </recommendedName>
</protein>
<feature type="chain" id="PRO_5024839613" description="FG-GAP repeat protein" evidence="2">
    <location>
        <begin position="22"/>
        <end position="664"/>
    </location>
</feature>
<evidence type="ECO:0000313" key="4">
    <source>
        <dbReference type="Proteomes" id="UP000326837"/>
    </source>
</evidence>
<dbReference type="PANTHER" id="PTHR44103">
    <property type="entry name" value="PROPROTEIN CONVERTASE P"/>
    <property type="match status" value="1"/>
</dbReference>
<name>A0A5K7X452_9BACT</name>
<organism evidence="3 4">
    <name type="scientific">Lacipirellula parvula</name>
    <dbReference type="NCBI Taxonomy" id="2650471"/>
    <lineage>
        <taxon>Bacteria</taxon>
        <taxon>Pseudomonadati</taxon>
        <taxon>Planctomycetota</taxon>
        <taxon>Planctomycetia</taxon>
        <taxon>Pirellulales</taxon>
        <taxon>Lacipirellulaceae</taxon>
        <taxon>Lacipirellula</taxon>
    </lineage>
</organism>
<keyword evidence="1 2" id="KW-0732">Signal</keyword>